<organism evidence="2 3">
    <name type="scientific">Fictibacillus nanhaiensis</name>
    <dbReference type="NCBI Taxonomy" id="742169"/>
    <lineage>
        <taxon>Bacteria</taxon>
        <taxon>Bacillati</taxon>
        <taxon>Bacillota</taxon>
        <taxon>Bacilli</taxon>
        <taxon>Bacillales</taxon>
        <taxon>Fictibacillaceae</taxon>
        <taxon>Fictibacillus</taxon>
    </lineage>
</organism>
<name>A0ABS2ZKK2_9BACL</name>
<feature type="domain" description="PucR C-terminal helix-turn-helix" evidence="1">
    <location>
        <begin position="233"/>
        <end position="289"/>
    </location>
</feature>
<dbReference type="PANTHER" id="PTHR33744">
    <property type="entry name" value="CARBOHYDRATE DIACID REGULATOR"/>
    <property type="match status" value="1"/>
</dbReference>
<dbReference type="InterPro" id="IPR051448">
    <property type="entry name" value="CdaR-like_regulators"/>
</dbReference>
<sequence length="298" mass="34709">MLDKLKKHYKNSMTTDVSQQSGFYWFLSDDSEPFGISKSAVSESELTLLRSMFNTYENDNLANTFSAQQLKWRSLLFDEKATTEEGFYRFVHFFSKQPITDYASFSEAVNGLFPEDAVLLLNRDLKSGVIIETSKQEFSETPYEALKDMLSTDFYLDISIYIGCYNNQLRRAKETYTREQQQFLDVRNRLMPKSIYTVADIVPYILLQSASPMADQTLTSLVEEWREEDEETLKSIKVFVECNLNVSLAAKQLYIHRNSLQYRVEKFYDKTGIDVKQLKNALTVYLAILLIEQKERNV</sequence>
<reference evidence="2 3" key="1">
    <citation type="submission" date="2021-01" db="EMBL/GenBank/DDBJ databases">
        <title>Genome Sequencing of Type Strains.</title>
        <authorList>
            <person name="Lemaire J.F."/>
            <person name="Inderbitzin P."/>
            <person name="Collins S.B."/>
            <person name="Wespe N."/>
            <person name="Knight-Connoni V."/>
        </authorList>
    </citation>
    <scope>NUCLEOTIDE SEQUENCE [LARGE SCALE GENOMIC DNA]</scope>
    <source>
        <strain evidence="2 3">DSM 23009</strain>
    </source>
</reference>
<dbReference type="RefSeq" id="WP_205724599.1">
    <property type="nucleotide sequence ID" value="NZ_JAFHKR010000037.1"/>
</dbReference>
<comment type="caution">
    <text evidence="2">The sequence shown here is derived from an EMBL/GenBank/DDBJ whole genome shotgun (WGS) entry which is preliminary data.</text>
</comment>
<keyword evidence="3" id="KW-1185">Reference proteome</keyword>
<evidence type="ECO:0000259" key="1">
    <source>
        <dbReference type="Pfam" id="PF13556"/>
    </source>
</evidence>
<dbReference type="Gene3D" id="1.10.10.2840">
    <property type="entry name" value="PucR C-terminal helix-turn-helix domain"/>
    <property type="match status" value="1"/>
</dbReference>
<accession>A0ABS2ZKK2</accession>
<dbReference type="EMBL" id="JAFHKR010000037">
    <property type="protein sequence ID" value="MBN3553406.1"/>
    <property type="molecule type" value="Genomic_DNA"/>
</dbReference>
<evidence type="ECO:0000313" key="2">
    <source>
        <dbReference type="EMBL" id="MBN3553406.1"/>
    </source>
</evidence>
<dbReference type="InterPro" id="IPR009057">
    <property type="entry name" value="Homeodomain-like_sf"/>
</dbReference>
<proteinExistence type="predicted"/>
<dbReference type="Pfam" id="PF13556">
    <property type="entry name" value="HTH_30"/>
    <property type="match status" value="1"/>
</dbReference>
<protein>
    <submittedName>
        <fullName evidence="2">Helix-turn-helix domain-containing protein</fullName>
    </submittedName>
</protein>
<dbReference type="Proteomes" id="UP001296923">
    <property type="component" value="Unassembled WGS sequence"/>
</dbReference>
<gene>
    <name evidence="2" type="ORF">JYA63_03955</name>
</gene>
<dbReference type="InterPro" id="IPR025736">
    <property type="entry name" value="PucR_C-HTH_dom"/>
</dbReference>
<dbReference type="InterPro" id="IPR042070">
    <property type="entry name" value="PucR_C-HTH_sf"/>
</dbReference>
<dbReference type="SUPFAM" id="SSF46689">
    <property type="entry name" value="Homeodomain-like"/>
    <property type="match status" value="1"/>
</dbReference>
<evidence type="ECO:0000313" key="3">
    <source>
        <dbReference type="Proteomes" id="UP001296923"/>
    </source>
</evidence>
<dbReference type="PANTHER" id="PTHR33744:SF15">
    <property type="entry name" value="CARBOHYDRATE DIACID REGULATOR"/>
    <property type="match status" value="1"/>
</dbReference>